<dbReference type="GO" id="GO:0005524">
    <property type="term" value="F:ATP binding"/>
    <property type="evidence" value="ECO:0007669"/>
    <property type="project" value="UniProtKB-UniRule"/>
</dbReference>
<dbReference type="Pfam" id="PF21377">
    <property type="entry name" value="MurD_N"/>
    <property type="match status" value="1"/>
</dbReference>
<dbReference type="SUPFAM" id="SSF53623">
    <property type="entry name" value="MurD-like peptide ligases, catalytic domain"/>
    <property type="match status" value="1"/>
</dbReference>
<dbReference type="eggNOG" id="COG0771">
    <property type="taxonomic scope" value="Bacteria"/>
</dbReference>
<comment type="caution">
    <text evidence="11">The sequence shown here is derived from an EMBL/GenBank/DDBJ whole genome shotgun (WGS) entry which is preliminary data.</text>
</comment>
<keyword evidence="3 7" id="KW-0963">Cytoplasm</keyword>
<organism evidence="11 12">
    <name type="scientific">Odoribacter laneus YIT 12061</name>
    <dbReference type="NCBI Taxonomy" id="742817"/>
    <lineage>
        <taxon>Bacteria</taxon>
        <taxon>Pseudomonadati</taxon>
        <taxon>Bacteroidota</taxon>
        <taxon>Bacteroidia</taxon>
        <taxon>Bacteroidales</taxon>
        <taxon>Odoribacteraceae</taxon>
        <taxon>Odoribacter</taxon>
    </lineage>
</organism>
<dbReference type="InterPro" id="IPR004101">
    <property type="entry name" value="Mur_ligase_C"/>
</dbReference>
<feature type="domain" description="Mur ligase C-terminal" evidence="9">
    <location>
        <begin position="314"/>
        <end position="425"/>
    </location>
</feature>
<dbReference type="RefSeq" id="WP_009136885.1">
    <property type="nucleotide sequence ID" value="NZ_JH594596.1"/>
</dbReference>
<evidence type="ECO:0000259" key="10">
    <source>
        <dbReference type="Pfam" id="PF08245"/>
    </source>
</evidence>
<dbReference type="Pfam" id="PF08245">
    <property type="entry name" value="Mur_ligase_M"/>
    <property type="match status" value="1"/>
</dbReference>
<dbReference type="InterPro" id="IPR036615">
    <property type="entry name" value="Mur_ligase_C_dom_sf"/>
</dbReference>
<dbReference type="PANTHER" id="PTHR43692:SF1">
    <property type="entry name" value="UDP-N-ACETYLMURAMOYLALANINE--D-GLUTAMATE LIGASE"/>
    <property type="match status" value="1"/>
</dbReference>
<dbReference type="HAMAP" id="MF_00639">
    <property type="entry name" value="MurD"/>
    <property type="match status" value="1"/>
</dbReference>
<dbReference type="InterPro" id="IPR005762">
    <property type="entry name" value="MurD"/>
</dbReference>
<dbReference type="AlphaFoldDB" id="H1DHK1"/>
<dbReference type="PANTHER" id="PTHR43692">
    <property type="entry name" value="UDP-N-ACETYLMURAMOYLALANINE--D-GLUTAMATE LIGASE"/>
    <property type="match status" value="1"/>
</dbReference>
<keyword evidence="4 7" id="KW-0436">Ligase</keyword>
<dbReference type="Gene3D" id="3.90.190.20">
    <property type="entry name" value="Mur ligase, C-terminal domain"/>
    <property type="match status" value="1"/>
</dbReference>
<dbReference type="EMBL" id="ADMC01000023">
    <property type="protein sequence ID" value="EHP47130.1"/>
    <property type="molecule type" value="Genomic_DNA"/>
</dbReference>
<evidence type="ECO:0000313" key="12">
    <source>
        <dbReference type="Proteomes" id="UP000004892"/>
    </source>
</evidence>
<comment type="similarity">
    <text evidence="7">Belongs to the MurCDEF family.</text>
</comment>
<keyword evidence="6 7" id="KW-0067">ATP-binding</keyword>
<reference evidence="11 12" key="1">
    <citation type="submission" date="2012-01" db="EMBL/GenBank/DDBJ databases">
        <title>The Genome Sequence of Odoribacter laneus YIT 12061.</title>
        <authorList>
            <consortium name="The Broad Institute Genome Sequencing Platform"/>
            <person name="Earl A."/>
            <person name="Ward D."/>
            <person name="Feldgarden M."/>
            <person name="Gevers D."/>
            <person name="Morotomi M."/>
            <person name="Young S.K."/>
            <person name="Zeng Q."/>
            <person name="Gargeya S."/>
            <person name="Fitzgerald M."/>
            <person name="Haas B."/>
            <person name="Abouelleil A."/>
            <person name="Alvarado L."/>
            <person name="Arachchi H.M."/>
            <person name="Berlin A."/>
            <person name="Chapman S.B."/>
            <person name="Gearin G."/>
            <person name="Goldberg J."/>
            <person name="Griggs A."/>
            <person name="Gujja S."/>
            <person name="Hansen M."/>
            <person name="Heiman D."/>
            <person name="Howarth C."/>
            <person name="Larimer J."/>
            <person name="Lui A."/>
            <person name="MacDonald P.J.P."/>
            <person name="McCowen C."/>
            <person name="Montmayeur A."/>
            <person name="Murphy C."/>
            <person name="Neiman D."/>
            <person name="Pearson M."/>
            <person name="Priest M."/>
            <person name="Roberts A."/>
            <person name="Saif S."/>
            <person name="Shea T."/>
            <person name="Sisk P."/>
            <person name="Stolte C."/>
            <person name="Sykes S."/>
            <person name="Wortman J."/>
            <person name="Nusbaum C."/>
            <person name="Birren B."/>
        </authorList>
    </citation>
    <scope>NUCLEOTIDE SEQUENCE [LARGE SCALE GENOMIC DNA]</scope>
    <source>
        <strain evidence="11 12">YIT 12061</strain>
    </source>
</reference>
<protein>
    <recommendedName>
        <fullName evidence="7 8">UDP-N-acetylmuramoylalanine--D-glutamate ligase</fullName>
        <ecNumber evidence="7 8">6.3.2.9</ecNumber>
    </recommendedName>
    <alternativeName>
        <fullName evidence="7">D-glutamic acid-adding enzyme</fullName>
    </alternativeName>
    <alternativeName>
        <fullName evidence="7">UDP-N-acetylmuramoyl-L-alanyl-D-glutamate synthetase</fullName>
    </alternativeName>
</protein>
<gene>
    <name evidence="7" type="primary">murD</name>
    <name evidence="11" type="ORF">HMPREF9449_01737</name>
</gene>
<dbReference type="STRING" id="742817.HMPREF9449_01737"/>
<dbReference type="GO" id="GO:0008764">
    <property type="term" value="F:UDP-N-acetylmuramoylalanine-D-glutamate ligase activity"/>
    <property type="evidence" value="ECO:0007669"/>
    <property type="project" value="UniProtKB-UniRule"/>
</dbReference>
<keyword evidence="7 8" id="KW-0131">Cell cycle</keyword>
<dbReference type="SUPFAM" id="SSF51984">
    <property type="entry name" value="MurCD N-terminal domain"/>
    <property type="match status" value="1"/>
</dbReference>
<dbReference type="PATRIC" id="fig|742817.3.peg.1854"/>
<dbReference type="InterPro" id="IPR013221">
    <property type="entry name" value="Mur_ligase_cen"/>
</dbReference>
<dbReference type="GO" id="GO:0009252">
    <property type="term" value="P:peptidoglycan biosynthetic process"/>
    <property type="evidence" value="ECO:0007669"/>
    <property type="project" value="UniProtKB-UniRule"/>
</dbReference>
<keyword evidence="12" id="KW-1185">Reference proteome</keyword>
<evidence type="ECO:0000256" key="5">
    <source>
        <dbReference type="ARBA" id="ARBA00022741"/>
    </source>
</evidence>
<keyword evidence="5 7" id="KW-0547">Nucleotide-binding</keyword>
<dbReference type="Gene3D" id="3.40.50.720">
    <property type="entry name" value="NAD(P)-binding Rossmann-like Domain"/>
    <property type="match status" value="1"/>
</dbReference>
<dbReference type="GO" id="GO:0071555">
    <property type="term" value="P:cell wall organization"/>
    <property type="evidence" value="ECO:0007669"/>
    <property type="project" value="UniProtKB-KW"/>
</dbReference>
<dbReference type="InterPro" id="IPR036565">
    <property type="entry name" value="Mur-like_cat_sf"/>
</dbReference>
<feature type="binding site" evidence="7">
    <location>
        <begin position="108"/>
        <end position="114"/>
    </location>
    <ligand>
        <name>ATP</name>
        <dbReference type="ChEBI" id="CHEBI:30616"/>
    </ligand>
</feature>
<dbReference type="NCBIfam" id="TIGR01087">
    <property type="entry name" value="murD"/>
    <property type="match status" value="1"/>
</dbReference>
<comment type="function">
    <text evidence="7 8">Cell wall formation. Catalyzes the addition of glutamate to the nucleotide precursor UDP-N-acetylmuramoyl-L-alanine (UMA).</text>
</comment>
<evidence type="ECO:0000256" key="3">
    <source>
        <dbReference type="ARBA" id="ARBA00022490"/>
    </source>
</evidence>
<accession>H1DHK1</accession>
<evidence type="ECO:0000256" key="6">
    <source>
        <dbReference type="ARBA" id="ARBA00022840"/>
    </source>
</evidence>
<evidence type="ECO:0000259" key="9">
    <source>
        <dbReference type="Pfam" id="PF02875"/>
    </source>
</evidence>
<evidence type="ECO:0000256" key="7">
    <source>
        <dbReference type="HAMAP-Rule" id="MF_00639"/>
    </source>
</evidence>
<dbReference type="Proteomes" id="UP000004892">
    <property type="component" value="Unassembled WGS sequence"/>
</dbReference>
<dbReference type="Gene3D" id="3.40.1190.10">
    <property type="entry name" value="Mur-like, catalytic domain"/>
    <property type="match status" value="1"/>
</dbReference>
<dbReference type="Pfam" id="PF02875">
    <property type="entry name" value="Mur_ligase_C"/>
    <property type="match status" value="1"/>
</dbReference>
<evidence type="ECO:0000256" key="1">
    <source>
        <dbReference type="ARBA" id="ARBA00004496"/>
    </source>
</evidence>
<dbReference type="GO" id="GO:0008360">
    <property type="term" value="P:regulation of cell shape"/>
    <property type="evidence" value="ECO:0007669"/>
    <property type="project" value="UniProtKB-KW"/>
</dbReference>
<comment type="catalytic activity">
    <reaction evidence="7 8">
        <text>UDP-N-acetyl-alpha-D-muramoyl-L-alanine + D-glutamate + ATP = UDP-N-acetyl-alpha-D-muramoyl-L-alanyl-D-glutamate + ADP + phosphate + H(+)</text>
        <dbReference type="Rhea" id="RHEA:16429"/>
        <dbReference type="ChEBI" id="CHEBI:15378"/>
        <dbReference type="ChEBI" id="CHEBI:29986"/>
        <dbReference type="ChEBI" id="CHEBI:30616"/>
        <dbReference type="ChEBI" id="CHEBI:43474"/>
        <dbReference type="ChEBI" id="CHEBI:83898"/>
        <dbReference type="ChEBI" id="CHEBI:83900"/>
        <dbReference type="ChEBI" id="CHEBI:456216"/>
        <dbReference type="EC" id="6.3.2.9"/>
    </reaction>
</comment>
<evidence type="ECO:0000256" key="8">
    <source>
        <dbReference type="RuleBase" id="RU003664"/>
    </source>
</evidence>
<keyword evidence="7 8" id="KW-0573">Peptidoglycan synthesis</keyword>
<dbReference type="GO" id="GO:0051301">
    <property type="term" value="P:cell division"/>
    <property type="evidence" value="ECO:0007669"/>
    <property type="project" value="UniProtKB-KW"/>
</dbReference>
<comment type="subcellular location">
    <subcellularLocation>
        <location evidence="1 7 8">Cytoplasm</location>
    </subcellularLocation>
</comment>
<dbReference type="GO" id="GO:0005737">
    <property type="term" value="C:cytoplasm"/>
    <property type="evidence" value="ECO:0007669"/>
    <property type="project" value="UniProtKB-SubCell"/>
</dbReference>
<feature type="domain" description="Mur ligase central" evidence="10">
    <location>
        <begin position="106"/>
        <end position="291"/>
    </location>
</feature>
<dbReference type="GeneID" id="98069303"/>
<dbReference type="UniPathway" id="UPA00219"/>
<dbReference type="SUPFAM" id="SSF53244">
    <property type="entry name" value="MurD-like peptide ligases, peptide-binding domain"/>
    <property type="match status" value="1"/>
</dbReference>
<name>H1DHK1_9BACT</name>
<keyword evidence="7 8" id="KW-0961">Cell wall biogenesis/degradation</keyword>
<proteinExistence type="inferred from homology"/>
<evidence type="ECO:0000313" key="11">
    <source>
        <dbReference type="EMBL" id="EHP47130.1"/>
    </source>
</evidence>
<comment type="pathway">
    <text evidence="2 7 8">Cell wall biogenesis; peptidoglycan biosynthesis.</text>
</comment>
<evidence type="ECO:0000256" key="2">
    <source>
        <dbReference type="ARBA" id="ARBA00004752"/>
    </source>
</evidence>
<keyword evidence="7 8" id="KW-0132">Cell division</keyword>
<evidence type="ECO:0000256" key="4">
    <source>
        <dbReference type="ARBA" id="ARBA00022598"/>
    </source>
</evidence>
<sequence length="450" mass="49060">MKLVILGGGESGTGAALLGKKLGYEVFLSDKKNIDEVHKAILVKEAIPFEEGVHTEERILVADLVVKSPGIPDTVPMIKALQAKGIEVISEIELAGRHSDAIMICITGSNGKTTTTLLIHHILVQAGMDAGLAGNVGHSLAAQVAENAHPLYVVELSSFQLDGMFRFQADIAVLTNVTPDHLDRYDYKFENYVNSKFRILNNMGKEGLFIYGYDCEVVRQRVIGQKLLPQAVPFTYGGEPDLQQAGGTACAYMEGDTIVVRLDEKVFRMDKNDVSIKGRHNVYNAMAAILACMRAGVDPGAIAAGLKSFPQVEHRLETVAVVAGVTYINDSKATNVDSAWYALDSMTHPVVWIAGGTDKGNDYTVLYELVKQKVKALVCMGVDNRKLIENFSGICPVADTHSLEEALAAVQKYACEGDTVLLSPCCASFDLFKNYEQRGELFKEKVRQLK</sequence>
<keyword evidence="7 8" id="KW-0133">Cell shape</keyword>
<dbReference type="HOGENOM" id="CLU_032540_0_0_10"/>
<dbReference type="EC" id="6.3.2.9" evidence="7 8"/>